<comment type="caution">
    <text evidence="1">The sequence shown here is derived from an EMBL/GenBank/DDBJ whole genome shotgun (WGS) entry which is preliminary data.</text>
</comment>
<name>A0AAJ3P1Z3_ECOLX</name>
<organism evidence="1 2">
    <name type="scientific">Escherichia coli H605</name>
    <dbReference type="NCBI Taxonomy" id="656410"/>
    <lineage>
        <taxon>Bacteria</taxon>
        <taxon>Pseudomonadati</taxon>
        <taxon>Pseudomonadota</taxon>
        <taxon>Gammaproteobacteria</taxon>
        <taxon>Enterobacterales</taxon>
        <taxon>Enterobacteriaceae</taxon>
        <taxon>Escherichia</taxon>
    </lineage>
</organism>
<dbReference type="AlphaFoldDB" id="A0AAJ3P1Z3"/>
<proteinExistence type="predicted"/>
<evidence type="ECO:0000313" key="1">
    <source>
        <dbReference type="EMBL" id="OSL50643.1"/>
    </source>
</evidence>
<gene>
    <name evidence="1" type="ORF">EATG_03169</name>
</gene>
<protein>
    <submittedName>
        <fullName evidence="1">Uncharacterized protein</fullName>
    </submittedName>
</protein>
<accession>A0AAJ3P1Z3</accession>
<dbReference type="Proteomes" id="UP000243401">
    <property type="component" value="Unassembled WGS sequence"/>
</dbReference>
<reference evidence="1 2" key="1">
    <citation type="submission" date="2010-04" db="EMBL/GenBank/DDBJ databases">
        <title>The Genome Sequence of Escherichia coli H605.</title>
        <authorList>
            <consortium name="The Broad Institute Genome Sequencing Platform"/>
            <consortium name="The Broad Institute Genome Sequencing Center for Infectious Disease"/>
            <person name="Feldgarden M."/>
            <person name="Gordon D.M."/>
            <person name="Johnson J.R."/>
            <person name="Johnston B.D."/>
            <person name="Young S."/>
            <person name="Zeng Q."/>
            <person name="Koehrsen M."/>
            <person name="Alvarado L."/>
            <person name="Berlin A.M."/>
            <person name="Borenstein D."/>
            <person name="Chapman S.B."/>
            <person name="Chen Z."/>
            <person name="Engels R."/>
            <person name="Freedman E."/>
            <person name="Gellesch M."/>
            <person name="Goldberg J."/>
            <person name="Griggs A."/>
            <person name="Gujja S."/>
            <person name="Heilman E.R."/>
            <person name="Heiman D.I."/>
            <person name="Hepburn T.A."/>
            <person name="Howarth C."/>
            <person name="Jen D."/>
            <person name="Larson L."/>
            <person name="Mehta T."/>
            <person name="Park D."/>
            <person name="Pearson M."/>
            <person name="Richards J."/>
            <person name="Roberts A."/>
            <person name="Saif S."/>
            <person name="Shea T.D."/>
            <person name="Shenoy N."/>
            <person name="Sisk P."/>
            <person name="Stolte C."/>
            <person name="Sykes S.N."/>
            <person name="Walk T."/>
            <person name="White J."/>
            <person name="Yandava C."/>
            <person name="Haas B."/>
            <person name="Henn M.R."/>
            <person name="Nusbaum C."/>
            <person name="Birren B."/>
        </authorList>
    </citation>
    <scope>NUCLEOTIDE SEQUENCE [LARGE SCALE GENOMIC DNA]</scope>
    <source>
        <strain evidence="1 2">H605</strain>
    </source>
</reference>
<dbReference type="EMBL" id="ADJX01000001">
    <property type="protein sequence ID" value="OSL50643.1"/>
    <property type="molecule type" value="Genomic_DNA"/>
</dbReference>
<evidence type="ECO:0000313" key="2">
    <source>
        <dbReference type="Proteomes" id="UP000243401"/>
    </source>
</evidence>
<sequence>MVDLIPYRRCCFCFTCLSGGSKKHLSIFTLIQILAIKKPAEAGFFRKLYSAGAESN</sequence>